<feature type="region of interest" description="Disordered" evidence="1">
    <location>
        <begin position="113"/>
        <end position="140"/>
    </location>
</feature>
<feature type="compositionally biased region" description="Low complexity" evidence="1">
    <location>
        <begin position="118"/>
        <end position="140"/>
    </location>
</feature>
<reference evidence="2 3" key="1">
    <citation type="submission" date="2011-02" db="EMBL/GenBank/DDBJ databases">
        <title>The Genome Sequence of Sphaeroforma arctica JP610.</title>
        <authorList>
            <consortium name="The Broad Institute Genome Sequencing Platform"/>
            <person name="Russ C."/>
            <person name="Cuomo C."/>
            <person name="Young S.K."/>
            <person name="Zeng Q."/>
            <person name="Gargeya S."/>
            <person name="Alvarado L."/>
            <person name="Berlin A."/>
            <person name="Chapman S.B."/>
            <person name="Chen Z."/>
            <person name="Freedman E."/>
            <person name="Gellesch M."/>
            <person name="Goldberg J."/>
            <person name="Griggs A."/>
            <person name="Gujja S."/>
            <person name="Heilman E."/>
            <person name="Heiman D."/>
            <person name="Howarth C."/>
            <person name="Mehta T."/>
            <person name="Neiman D."/>
            <person name="Pearson M."/>
            <person name="Roberts A."/>
            <person name="Saif S."/>
            <person name="Shea T."/>
            <person name="Shenoy N."/>
            <person name="Sisk P."/>
            <person name="Stolte C."/>
            <person name="Sykes S."/>
            <person name="White J."/>
            <person name="Yandava C."/>
            <person name="Burger G."/>
            <person name="Gray M.W."/>
            <person name="Holland P.W.H."/>
            <person name="King N."/>
            <person name="Lang F.B.F."/>
            <person name="Roger A.J."/>
            <person name="Ruiz-Trillo I."/>
            <person name="Haas B."/>
            <person name="Nusbaum C."/>
            <person name="Birren B."/>
        </authorList>
    </citation>
    <scope>NUCLEOTIDE SEQUENCE [LARGE SCALE GENOMIC DNA]</scope>
    <source>
        <strain evidence="2 3">JP610</strain>
    </source>
</reference>
<dbReference type="AlphaFoldDB" id="A0A0L0FHW2"/>
<proteinExistence type="predicted"/>
<sequence>MNIQSAKDSLTDTMEHILDCKLLMGDDISIEVAKSSGPKSEYEVTSEEDLSEAIQKPNIDTLVNYYLHPLHKDLTSPSFTSETRTTTLAEIKRKITNTYVAIFEARSSLEKHLTDKATVTTEQSTESGESTESCTPNKPT</sequence>
<accession>A0A0L0FHW2</accession>
<name>A0A0L0FHW2_9EUKA</name>
<evidence type="ECO:0000313" key="3">
    <source>
        <dbReference type="Proteomes" id="UP000054560"/>
    </source>
</evidence>
<evidence type="ECO:0000256" key="1">
    <source>
        <dbReference type="SAM" id="MobiDB-lite"/>
    </source>
</evidence>
<dbReference type="RefSeq" id="XP_014149500.1">
    <property type="nucleotide sequence ID" value="XM_014294025.1"/>
</dbReference>
<gene>
    <name evidence="2" type="ORF">SARC_11881</name>
</gene>
<dbReference type="GeneID" id="25912385"/>
<dbReference type="EMBL" id="KQ243530">
    <property type="protein sequence ID" value="KNC75598.1"/>
    <property type="molecule type" value="Genomic_DNA"/>
</dbReference>
<keyword evidence="3" id="KW-1185">Reference proteome</keyword>
<protein>
    <submittedName>
        <fullName evidence="2">Uncharacterized protein</fullName>
    </submittedName>
</protein>
<feature type="non-terminal residue" evidence="2">
    <location>
        <position position="140"/>
    </location>
</feature>
<dbReference type="Proteomes" id="UP000054560">
    <property type="component" value="Unassembled WGS sequence"/>
</dbReference>
<evidence type="ECO:0000313" key="2">
    <source>
        <dbReference type="EMBL" id="KNC75598.1"/>
    </source>
</evidence>
<organism evidence="2 3">
    <name type="scientific">Sphaeroforma arctica JP610</name>
    <dbReference type="NCBI Taxonomy" id="667725"/>
    <lineage>
        <taxon>Eukaryota</taxon>
        <taxon>Ichthyosporea</taxon>
        <taxon>Ichthyophonida</taxon>
        <taxon>Sphaeroforma</taxon>
    </lineage>
</organism>